<reference evidence="1 2" key="1">
    <citation type="submission" date="2016-08" db="EMBL/GenBank/DDBJ databases">
        <title>Complete genome sequence of Fictibacillus arsenicus G25-54, a strain with toxicity to nematodes and a potential arsenic-resistance activity.</title>
        <authorList>
            <person name="Zheng Z."/>
        </authorList>
    </citation>
    <scope>NUCLEOTIDE SEQUENCE [LARGE SCALE GENOMIC DNA]</scope>
    <source>
        <strain evidence="1 2">G25-54</strain>
    </source>
</reference>
<dbReference type="Proteomes" id="UP000077412">
    <property type="component" value="Chromosome"/>
</dbReference>
<dbReference type="PANTHER" id="PTHR32301:SF6">
    <property type="entry name" value="GOLVESIN-RELATED"/>
    <property type="match status" value="1"/>
</dbReference>
<accession>A0A1B1Z450</accession>
<dbReference type="InterPro" id="IPR027417">
    <property type="entry name" value="P-loop_NTPase"/>
</dbReference>
<dbReference type="KEGG" id="far:ABE41_008780"/>
<gene>
    <name evidence="1" type="ORF">ABE41_008780</name>
</gene>
<dbReference type="EMBL" id="CP016761">
    <property type="protein sequence ID" value="ANX12099.1"/>
    <property type="molecule type" value="Genomic_DNA"/>
</dbReference>
<dbReference type="GO" id="GO:0016020">
    <property type="term" value="C:membrane"/>
    <property type="evidence" value="ECO:0007669"/>
    <property type="project" value="InterPro"/>
</dbReference>
<dbReference type="RefSeq" id="WP_066288927.1">
    <property type="nucleotide sequence ID" value="NZ_CP016761.1"/>
</dbReference>
<dbReference type="STRING" id="255247.ABE41_008780"/>
<dbReference type="InterPro" id="IPR053259">
    <property type="entry name" value="Golvesin-related_Golgi"/>
</dbReference>
<evidence type="ECO:0000313" key="1">
    <source>
        <dbReference type="EMBL" id="ANX12099.1"/>
    </source>
</evidence>
<keyword evidence="2" id="KW-1185">Reference proteome</keyword>
<organism evidence="1 2">
    <name type="scientific">Fictibacillus arsenicus</name>
    <dbReference type="NCBI Taxonomy" id="255247"/>
    <lineage>
        <taxon>Bacteria</taxon>
        <taxon>Bacillati</taxon>
        <taxon>Bacillota</taxon>
        <taxon>Bacilli</taxon>
        <taxon>Bacillales</taxon>
        <taxon>Fictibacillaceae</taxon>
        <taxon>Fictibacillus</taxon>
    </lineage>
</organism>
<evidence type="ECO:0000313" key="2">
    <source>
        <dbReference type="Proteomes" id="UP000077412"/>
    </source>
</evidence>
<dbReference type="SUPFAM" id="SSF52540">
    <property type="entry name" value="P-loop containing nucleoside triphosphate hydrolases"/>
    <property type="match status" value="1"/>
</dbReference>
<dbReference type="Gene3D" id="3.40.50.300">
    <property type="entry name" value="P-loop containing nucleotide triphosphate hydrolases"/>
    <property type="match status" value="1"/>
</dbReference>
<evidence type="ECO:0008006" key="3">
    <source>
        <dbReference type="Google" id="ProtNLM"/>
    </source>
</evidence>
<protein>
    <recommendedName>
        <fullName evidence="3">Sulfotransferase family protein</fullName>
    </recommendedName>
</protein>
<dbReference type="GO" id="GO:0008146">
    <property type="term" value="F:sulfotransferase activity"/>
    <property type="evidence" value="ECO:0007669"/>
    <property type="project" value="InterPro"/>
</dbReference>
<dbReference type="OrthoDB" id="7981249at2"/>
<dbReference type="Pfam" id="PF03567">
    <property type="entry name" value="Sulfotransfer_2"/>
    <property type="match status" value="1"/>
</dbReference>
<sequence>MAEKLLIFMHIPKSGGTTLNSIFRNCYKNNEIFDHVEQAEMRERFNRSSIRNQKAIKAVSGHHYYGVHEIFSKPFSYFTMMREPVNRVVSLYYFLKDYPGYYQNNMRNMSLEEYIEWDPQTKNGQSIQICGSQGNLTLEKAKENLKTFDVVGLTEMFNESLYLFKRKYGWKNINYTKKNITKTRPSIQEVPAHIVKKIEQQNQLDLEVYRLVKLNIMNQLNLLSPAEWEEIKKINA</sequence>
<name>A0A1B1Z450_9BACL</name>
<proteinExistence type="predicted"/>
<dbReference type="InterPro" id="IPR005331">
    <property type="entry name" value="Sulfotransferase"/>
</dbReference>
<dbReference type="AlphaFoldDB" id="A0A1B1Z450"/>
<dbReference type="PANTHER" id="PTHR32301">
    <property type="entry name" value="COUNTIN RECEPTOR CNR3-RELATED"/>
    <property type="match status" value="1"/>
</dbReference>